<name>A0A2P5EQH1_TREOI</name>
<evidence type="ECO:0000313" key="3">
    <source>
        <dbReference type="Proteomes" id="UP000237000"/>
    </source>
</evidence>
<accession>A0A2P5EQH1</accession>
<feature type="non-terminal residue" evidence="2">
    <location>
        <position position="1"/>
    </location>
</feature>
<feature type="transmembrane region" description="Helical" evidence="1">
    <location>
        <begin position="14"/>
        <end position="33"/>
    </location>
</feature>
<sequence>VEATNAKFPGWRRIFDECVGMMIFSALLSYSAINFDNWTLQL</sequence>
<keyword evidence="1" id="KW-0472">Membrane</keyword>
<evidence type="ECO:0000313" key="2">
    <source>
        <dbReference type="EMBL" id="PON87787.1"/>
    </source>
</evidence>
<protein>
    <submittedName>
        <fullName evidence="2">Uncharacterized protein</fullName>
    </submittedName>
</protein>
<keyword evidence="1" id="KW-1133">Transmembrane helix</keyword>
<reference evidence="3" key="1">
    <citation type="submission" date="2016-06" db="EMBL/GenBank/DDBJ databases">
        <title>Parallel loss of symbiosis genes in relatives of nitrogen-fixing non-legume Parasponia.</title>
        <authorList>
            <person name="Van Velzen R."/>
            <person name="Holmer R."/>
            <person name="Bu F."/>
            <person name="Rutten L."/>
            <person name="Van Zeijl A."/>
            <person name="Liu W."/>
            <person name="Santuari L."/>
            <person name="Cao Q."/>
            <person name="Sharma T."/>
            <person name="Shen D."/>
            <person name="Roswanjaya Y."/>
            <person name="Wardhani T."/>
            <person name="Kalhor M.S."/>
            <person name="Jansen J."/>
            <person name="Van den Hoogen J."/>
            <person name="Gungor B."/>
            <person name="Hartog M."/>
            <person name="Hontelez J."/>
            <person name="Verver J."/>
            <person name="Yang W.-C."/>
            <person name="Schijlen E."/>
            <person name="Repin R."/>
            <person name="Schilthuizen M."/>
            <person name="Schranz E."/>
            <person name="Heidstra R."/>
            <person name="Miyata K."/>
            <person name="Fedorova E."/>
            <person name="Kohlen W."/>
            <person name="Bisseling T."/>
            <person name="Smit S."/>
            <person name="Geurts R."/>
        </authorList>
    </citation>
    <scope>NUCLEOTIDE SEQUENCE [LARGE SCALE GENOMIC DNA]</scope>
    <source>
        <strain evidence="3">cv. RG33-2</strain>
    </source>
</reference>
<dbReference type="AlphaFoldDB" id="A0A2P5EQH1"/>
<keyword evidence="3" id="KW-1185">Reference proteome</keyword>
<evidence type="ECO:0000256" key="1">
    <source>
        <dbReference type="SAM" id="Phobius"/>
    </source>
</evidence>
<dbReference type="Proteomes" id="UP000237000">
    <property type="component" value="Unassembled WGS sequence"/>
</dbReference>
<comment type="caution">
    <text evidence="2">The sequence shown here is derived from an EMBL/GenBank/DDBJ whole genome shotgun (WGS) entry which is preliminary data.</text>
</comment>
<organism evidence="2 3">
    <name type="scientific">Trema orientale</name>
    <name type="common">Charcoal tree</name>
    <name type="synonym">Celtis orientalis</name>
    <dbReference type="NCBI Taxonomy" id="63057"/>
    <lineage>
        <taxon>Eukaryota</taxon>
        <taxon>Viridiplantae</taxon>
        <taxon>Streptophyta</taxon>
        <taxon>Embryophyta</taxon>
        <taxon>Tracheophyta</taxon>
        <taxon>Spermatophyta</taxon>
        <taxon>Magnoliopsida</taxon>
        <taxon>eudicotyledons</taxon>
        <taxon>Gunneridae</taxon>
        <taxon>Pentapetalae</taxon>
        <taxon>rosids</taxon>
        <taxon>fabids</taxon>
        <taxon>Rosales</taxon>
        <taxon>Cannabaceae</taxon>
        <taxon>Trema</taxon>
    </lineage>
</organism>
<dbReference type="EMBL" id="JXTC01000113">
    <property type="protein sequence ID" value="PON87787.1"/>
    <property type="molecule type" value="Genomic_DNA"/>
</dbReference>
<gene>
    <name evidence="2" type="ORF">TorRG33x02_164820</name>
</gene>
<proteinExistence type="predicted"/>
<keyword evidence="1" id="KW-0812">Transmembrane</keyword>
<dbReference type="InParanoid" id="A0A2P5EQH1"/>